<sequence length="804" mass="92007">MDRTNQLIKALAQLEITGKDAEGLLGLLDFIDVPNDLYCVGAVLENVAAALELPLIKEIAPHSKLVLQALEYRSKTYYLIEKLQKHRDKEHFFRPRETSVKVAMHSYITDHQLYVLLFMNSDKNQLFYHTFRQILLFLPALIAKHTDLNPDVYLKNSDKKELSEIFREFSQETPITDWYSVITGEKYDSLSSFIRRFGQLAAHLKRLNYSKKYRQIKRLATLIKILQLGLGIPRKRKSSKGRQRGSSPHKPPEIDGYTALTGEMLVKLTLPDIHDEDNLVYAIWESPGDSVDYDAIYSGEEEQEQEVGEVYIFQTAQPLESYVQAFHGKRVSRAILNRISRQNNYLPLSLQMLSPYELQLLLMTIANEPDSTDTLLLQLIIMTMLHTAAPFERARELLFANKFHDTEVPANIGYEYSSQSWIIPALNLNYKTHADYHNVQKAAYLLRLPATELCRRKFDELKEIQQPTETPEKPCNKTNVLSEDIKAYMKGIGTGTLTKARISNHLLISACAVFGQATAALLFNREPPGSMARSYYTSLHTKLLQQRYTTLLGNEATSFGKKINAAQQVEQPGWIGARYRPEIAEVAAAVITMASELSMLQTRLIEPGKWIEFHNLYITYQVFCQSLLTGMRPITIPLVNPEQVISSVGVFIRKEKAREDEFNTRHIPICQTVLALMSAYQRHMLIVKSRLFRKSIPLSSLPEIFYLDINCLPRPFQPLLYQQVLKRYIDLPPNLNRRLLRNFLEEQSVPHEIIDVVMGHANIGEQYWGAHSTLSMRAIRGQIAPHMTKFAELLGIKTIQGLPA</sequence>
<dbReference type="AlphaFoldDB" id="A0A486XTZ1"/>
<accession>A0A486XTZ1</accession>
<name>A0A486XTZ1_9GAMM</name>
<gene>
    <name evidence="2" type="ORF">BAL341_2951</name>
</gene>
<protein>
    <submittedName>
        <fullName evidence="2">Uncharacterized protein</fullName>
    </submittedName>
</protein>
<proteinExistence type="predicted"/>
<reference evidence="2" key="1">
    <citation type="submission" date="2019-04" db="EMBL/GenBank/DDBJ databases">
        <authorList>
            <person name="Brambilla D."/>
        </authorList>
    </citation>
    <scope>NUCLEOTIDE SEQUENCE</scope>
    <source>
        <strain evidence="2">BAL1</strain>
    </source>
</reference>
<evidence type="ECO:0000313" key="2">
    <source>
        <dbReference type="EMBL" id="VHO05865.1"/>
    </source>
</evidence>
<feature type="region of interest" description="Disordered" evidence="1">
    <location>
        <begin position="234"/>
        <end position="256"/>
    </location>
</feature>
<feature type="compositionally biased region" description="Basic residues" evidence="1">
    <location>
        <begin position="234"/>
        <end position="243"/>
    </location>
</feature>
<dbReference type="EMBL" id="CAAJGR010000007">
    <property type="protein sequence ID" value="VHO05865.1"/>
    <property type="molecule type" value="Genomic_DNA"/>
</dbReference>
<evidence type="ECO:0000256" key="1">
    <source>
        <dbReference type="SAM" id="MobiDB-lite"/>
    </source>
</evidence>
<organism evidence="2">
    <name type="scientific">Rheinheimera sp. BAL341</name>
    <dbReference type="NCBI Taxonomy" id="1708203"/>
    <lineage>
        <taxon>Bacteria</taxon>
        <taxon>Pseudomonadati</taxon>
        <taxon>Pseudomonadota</taxon>
        <taxon>Gammaproteobacteria</taxon>
        <taxon>Chromatiales</taxon>
        <taxon>Chromatiaceae</taxon>
        <taxon>Rheinheimera</taxon>
    </lineage>
</organism>